<dbReference type="InterPro" id="IPR050426">
    <property type="entry name" value="Glycosyltransferase_28"/>
</dbReference>
<feature type="domain" description="Erythromycin biosynthesis protein CIII-like N-terminal" evidence="6">
    <location>
        <begin position="22"/>
        <end position="256"/>
    </location>
</feature>
<evidence type="ECO:0000313" key="7">
    <source>
        <dbReference type="EMBL" id="QEU96264.1"/>
    </source>
</evidence>
<accession>A0A5J6GPE7</accession>
<dbReference type="Pfam" id="PF21036">
    <property type="entry name" value="EryCIII-like_N"/>
    <property type="match status" value="1"/>
</dbReference>
<dbReference type="Proteomes" id="UP000325529">
    <property type="component" value="Chromosome"/>
</dbReference>
<dbReference type="GO" id="GO:0008194">
    <property type="term" value="F:UDP-glycosyltransferase activity"/>
    <property type="evidence" value="ECO:0007669"/>
    <property type="project" value="InterPro"/>
</dbReference>
<dbReference type="GO" id="GO:0016758">
    <property type="term" value="F:hexosyltransferase activity"/>
    <property type="evidence" value="ECO:0007669"/>
    <property type="project" value="UniProtKB-ARBA"/>
</dbReference>
<dbReference type="InterPro" id="IPR002213">
    <property type="entry name" value="UDP_glucos_trans"/>
</dbReference>
<keyword evidence="4" id="KW-0045">Antibiotic biosynthesis</keyword>
<dbReference type="CDD" id="cd03784">
    <property type="entry name" value="GT1_Gtf-like"/>
    <property type="match status" value="1"/>
</dbReference>
<dbReference type="PANTHER" id="PTHR48050:SF13">
    <property type="entry name" value="STEROL 3-BETA-GLUCOSYLTRANSFERASE UGT80A2"/>
    <property type="match status" value="1"/>
</dbReference>
<dbReference type="RefSeq" id="WP_055547687.1">
    <property type="nucleotide sequence ID" value="NZ_CP023699.1"/>
</dbReference>
<keyword evidence="2" id="KW-0328">Glycosyltransferase</keyword>
<dbReference type="InterPro" id="IPR030953">
    <property type="entry name" value="Glycosyl_450act"/>
</dbReference>
<evidence type="ECO:0000313" key="8">
    <source>
        <dbReference type="Proteomes" id="UP000325529"/>
    </source>
</evidence>
<organism evidence="7 8">
    <name type="scientific">Streptomyces kanamyceticus</name>
    <dbReference type="NCBI Taxonomy" id="1967"/>
    <lineage>
        <taxon>Bacteria</taxon>
        <taxon>Bacillati</taxon>
        <taxon>Actinomycetota</taxon>
        <taxon>Actinomycetes</taxon>
        <taxon>Kitasatosporales</taxon>
        <taxon>Streptomycetaceae</taxon>
        <taxon>Streptomyces</taxon>
    </lineage>
</organism>
<gene>
    <name evidence="7" type="ORF">CP970_39790</name>
</gene>
<keyword evidence="3 7" id="KW-0808">Transferase</keyword>
<feature type="domain" description="Erythromycin biosynthesis protein CIII-like C-terminal" evidence="5">
    <location>
        <begin position="273"/>
        <end position="415"/>
    </location>
</feature>
<dbReference type="Gene3D" id="3.40.50.2000">
    <property type="entry name" value="Glycogen Phosphorylase B"/>
    <property type="match status" value="2"/>
</dbReference>
<evidence type="ECO:0000256" key="4">
    <source>
        <dbReference type="ARBA" id="ARBA00023194"/>
    </source>
</evidence>
<dbReference type="Pfam" id="PF06722">
    <property type="entry name" value="EryCIII-like_C"/>
    <property type="match status" value="1"/>
</dbReference>
<comment type="similarity">
    <text evidence="1">Belongs to the glycosyltransferase 28 family.</text>
</comment>
<dbReference type="SUPFAM" id="SSF53756">
    <property type="entry name" value="UDP-Glycosyltransferase/glycogen phosphorylase"/>
    <property type="match status" value="1"/>
</dbReference>
<reference evidence="7 8" key="1">
    <citation type="submission" date="2017-09" db="EMBL/GenBank/DDBJ databases">
        <authorList>
            <person name="Lee N."/>
            <person name="Cho B.-K."/>
        </authorList>
    </citation>
    <scope>NUCLEOTIDE SEQUENCE [LARGE SCALE GENOMIC DNA]</scope>
    <source>
        <strain evidence="7 8">ATCC 12853</strain>
    </source>
</reference>
<dbReference type="GO" id="GO:0017000">
    <property type="term" value="P:antibiotic biosynthetic process"/>
    <property type="evidence" value="ECO:0007669"/>
    <property type="project" value="UniProtKB-KW"/>
</dbReference>
<sequence length="428" mass="46532">MRVLMTSFAEESHFSGSVPLAWALRTAGHDVRVASQPALTDTIVGAGLTAVPVGDDPALHTVFGAVGAELMAFHGEPDYLEKRHEQLPFSFLKGHDTIMASLFYSWINNDSMVDELVDFARSWRPDLVIWEPFTFAGAVAARASGAAHARLLSFPDLFGSTRRLFLEQSAARGFGQYDDTLGEWLAWTLARHGCAFDEEIVTGQWSIDQMPPSVRLSLAQPLVPMRYVPYNGQVPTVVPHWLRAEPDRTRICVTSGMTARGAGSPHTALVEDVFEAVRGLDVEVVATLTPGEREQFPDTAENIRIVDHVPLDVLLPTCSAVVHHGGAGTWATATVAGVPQISLGRIWDSVYRSRRLQEIGAGLHLPPGGVSARSIRGGLLRLLDEPGFARRAGLLKEEVRSAPSPNEVVEVLERLTGRHHGRPVAVAS</sequence>
<name>A0A5J6GPE7_STRKN</name>
<evidence type="ECO:0000259" key="5">
    <source>
        <dbReference type="Pfam" id="PF06722"/>
    </source>
</evidence>
<proteinExistence type="inferred from homology"/>
<evidence type="ECO:0000256" key="3">
    <source>
        <dbReference type="ARBA" id="ARBA00022679"/>
    </source>
</evidence>
<dbReference type="KEGG" id="ska:CP970_39790"/>
<dbReference type="NCBIfam" id="TIGR04516">
    <property type="entry name" value="glycosyl_450act"/>
    <property type="match status" value="1"/>
</dbReference>
<dbReference type="InterPro" id="IPR048284">
    <property type="entry name" value="EryCIII-like_N"/>
</dbReference>
<dbReference type="InterPro" id="IPR010610">
    <property type="entry name" value="EryCIII-like_C"/>
</dbReference>
<evidence type="ECO:0000256" key="1">
    <source>
        <dbReference type="ARBA" id="ARBA00006962"/>
    </source>
</evidence>
<keyword evidence="8" id="KW-1185">Reference proteome</keyword>
<dbReference type="PANTHER" id="PTHR48050">
    <property type="entry name" value="STEROL 3-BETA-GLUCOSYLTRANSFERASE"/>
    <property type="match status" value="1"/>
</dbReference>
<dbReference type="OrthoDB" id="3863369at2"/>
<evidence type="ECO:0000259" key="6">
    <source>
        <dbReference type="Pfam" id="PF21036"/>
    </source>
</evidence>
<dbReference type="AlphaFoldDB" id="A0A5J6GPE7"/>
<evidence type="ECO:0000256" key="2">
    <source>
        <dbReference type="ARBA" id="ARBA00022676"/>
    </source>
</evidence>
<protein>
    <submittedName>
        <fullName evidence="7">Activator-dependent family glycosyltransferase</fullName>
    </submittedName>
</protein>
<dbReference type="FunFam" id="3.40.50.2000:FF:000072">
    <property type="entry name" value="Glycosyl transferase"/>
    <property type="match status" value="1"/>
</dbReference>
<dbReference type="EMBL" id="CP023699">
    <property type="protein sequence ID" value="QEU96264.1"/>
    <property type="molecule type" value="Genomic_DNA"/>
</dbReference>